<dbReference type="RefSeq" id="WP_075067367.1">
    <property type="nucleotide sequence ID" value="NZ_LKAJ02000001.1"/>
</dbReference>
<comment type="caution">
    <text evidence="1">The sequence shown here is derived from an EMBL/GenBank/DDBJ whole genome shotgun (WGS) entry which is preliminary data.</text>
</comment>
<organism evidence="1">
    <name type="scientific">Candidatus Berkiella aquae</name>
    <dbReference type="NCBI Taxonomy" id="295108"/>
    <lineage>
        <taxon>Bacteria</taxon>
        <taxon>Pseudomonadati</taxon>
        <taxon>Pseudomonadota</taxon>
        <taxon>Gammaproteobacteria</taxon>
        <taxon>Candidatus Berkiellales</taxon>
        <taxon>Candidatus Berkiellaceae</taxon>
        <taxon>Candidatus Berkiella</taxon>
    </lineage>
</organism>
<evidence type="ECO:0000313" key="1">
    <source>
        <dbReference type="EMBL" id="KRG19392.1"/>
    </source>
</evidence>
<dbReference type="Proteomes" id="UP000051497">
    <property type="component" value="Unassembled WGS sequence"/>
</dbReference>
<dbReference type="OrthoDB" id="9859291at2"/>
<sequence>MSTLYAKYGLQGQSFAILPTLKAYRLLKQKPFDRVIFDIQKEISLLASMPGSTLRITVPTIGFTDLILDYAPWPRFAIPLSVNGYVANENNKIPAKIMAWGKDIAGNDYPLLTNPDGKIDLSLIEMHRQGQLFFTTLDSISYVFSMQQLQGCDLVPSFSSALVGKMEWLLFYRNQTPLIFLMEVLNQQGEILQTKQVGYYPTHHFQPKAYFFHHREIHCEAKVADPNAYFRACWEGELLLKDSMVRIKHYAGLSYTSLSALLMHLIPLSTFFERLTQYPQGCTQNRYDQSLSFKNTFYRHLINSILDQSLPLMALQAFFNENAHESKSLEQLSSTWDEQDRAVFKAMLRQPSLETFVDALDEFISLREPLFNATFQLPV</sequence>
<keyword evidence="3" id="KW-1185">Reference proteome</keyword>
<dbReference type="EMBL" id="LKAJ01000016">
    <property type="protein sequence ID" value="KRG19392.1"/>
    <property type="molecule type" value="Genomic_DNA"/>
</dbReference>
<evidence type="ECO:0000313" key="2">
    <source>
        <dbReference type="EMBL" id="MCS5709828.1"/>
    </source>
</evidence>
<reference evidence="2" key="2">
    <citation type="journal article" date="2016" name="Genome Announc.">
        <title>Draft Genome Sequences of Two Novel Amoeba-Resistant Intranuclear Bacteria, 'Candidatus Berkiella cookevillensis' and 'Candidatus Berkiella aquae'.</title>
        <authorList>
            <person name="Mehari Y.T."/>
            <person name="Arivett B.A."/>
            <person name="Farone A.L."/>
            <person name="Gunderson J.H."/>
            <person name="Farone M.B."/>
        </authorList>
    </citation>
    <scope>NUCLEOTIDE SEQUENCE</scope>
    <source>
        <strain evidence="2">HT99</strain>
    </source>
</reference>
<dbReference type="STRING" id="295108.HT99x_02766"/>
<reference evidence="1" key="1">
    <citation type="submission" date="2015-09" db="EMBL/GenBank/DDBJ databases">
        <title>Draft Genome Sequences of Two Novel Amoeba-resistant Intranuclear Bacteria, Candidatus Berkiella cookevillensis and Candidatus Berkiella aquae.</title>
        <authorList>
            <person name="Mehari Y.T."/>
            <person name="Arivett B.A."/>
            <person name="Farone A.L."/>
            <person name="Gunderson J.H."/>
            <person name="Farone M.B."/>
        </authorList>
    </citation>
    <scope>NUCLEOTIDE SEQUENCE [LARGE SCALE GENOMIC DNA]</scope>
    <source>
        <strain evidence="1">HT99</strain>
    </source>
</reference>
<proteinExistence type="predicted"/>
<reference evidence="2" key="3">
    <citation type="submission" date="2021-06" db="EMBL/GenBank/DDBJ databases">
        <title>Genomic Description and Analysis of Intracellular Bacteria, Candidatus Berkiella cookevillensis and Candidatus Berkiella aquae.</title>
        <authorList>
            <person name="Kidane D.T."/>
            <person name="Mehari Y.T."/>
            <person name="Rice F.C."/>
            <person name="Arivett B.A."/>
            <person name="Farone A.L."/>
            <person name="Berk S.G."/>
            <person name="Farone M.B."/>
        </authorList>
    </citation>
    <scope>NUCLEOTIDE SEQUENCE</scope>
    <source>
        <strain evidence="2">HT99</strain>
    </source>
</reference>
<dbReference type="EMBL" id="LKAJ02000001">
    <property type="protein sequence ID" value="MCS5709828.1"/>
    <property type="molecule type" value="Genomic_DNA"/>
</dbReference>
<accession>A0A0Q9YFM8</accession>
<evidence type="ECO:0000313" key="3">
    <source>
        <dbReference type="Proteomes" id="UP000051497"/>
    </source>
</evidence>
<gene>
    <name evidence="2" type="ORF">HT99x_000150</name>
    <name evidence="1" type="ORF">HT99x_02766</name>
</gene>
<dbReference type="AlphaFoldDB" id="A0A0Q9YFM8"/>
<protein>
    <submittedName>
        <fullName evidence="1">Uncharacterized protein</fullName>
    </submittedName>
</protein>
<name>A0A0Q9YFM8_9GAMM</name>